<dbReference type="Proteomes" id="UP000239210">
    <property type="component" value="Unassembled WGS sequence"/>
</dbReference>
<dbReference type="EC" id="6.3.2.2" evidence="5"/>
<dbReference type="SUPFAM" id="SSF55931">
    <property type="entry name" value="Glutamine synthetase/guanido kinase"/>
    <property type="match status" value="1"/>
</dbReference>
<evidence type="ECO:0000256" key="2">
    <source>
        <dbReference type="ARBA" id="ARBA00022741"/>
    </source>
</evidence>
<dbReference type="PANTHER" id="PTHR34378">
    <property type="entry name" value="GLUTAMATE--CYSTEINE LIGASE, CHLOROPLASTIC"/>
    <property type="match status" value="1"/>
</dbReference>
<dbReference type="InterPro" id="IPR006336">
    <property type="entry name" value="GCS2"/>
</dbReference>
<dbReference type="InterPro" id="IPR035434">
    <property type="entry name" value="GCL_bact_plant"/>
</dbReference>
<dbReference type="GO" id="GO:0004357">
    <property type="term" value="F:glutamate-cysteine ligase activity"/>
    <property type="evidence" value="ECO:0007669"/>
    <property type="project" value="UniProtKB-UniRule"/>
</dbReference>
<dbReference type="InterPro" id="IPR017809">
    <property type="entry name" value="EgtA_Actinobacteria"/>
</dbReference>
<evidence type="ECO:0000256" key="5">
    <source>
        <dbReference type="HAMAP-Rule" id="MF_02034"/>
    </source>
</evidence>
<dbReference type="InterPro" id="IPR014746">
    <property type="entry name" value="Gln_synth/guanido_kin_cat_dom"/>
</dbReference>
<dbReference type="AlphaFoldDB" id="A0A2T0TFF9"/>
<comment type="pathway">
    <text evidence="5">Amino-acid biosynthesis; ergothioneine biosynthesis.</text>
</comment>
<dbReference type="GO" id="GO:0005524">
    <property type="term" value="F:ATP binding"/>
    <property type="evidence" value="ECO:0007669"/>
    <property type="project" value="UniProtKB-UniRule"/>
</dbReference>
<comment type="similarity">
    <text evidence="5 6">Belongs to the glutamate--cysteine ligase type 2 family. EgtA subfamily.</text>
</comment>
<name>A0A2T0TFF9_9ACTN</name>
<accession>A0A2T0TFF9</accession>
<protein>
    <recommendedName>
        <fullName evidence="5">Glutamate--cysteine ligase EgtA</fullName>
        <ecNumber evidence="5">6.3.2.2</ecNumber>
    </recommendedName>
    <alternativeName>
        <fullName evidence="5">Gamma-glutamylcysteine synthase</fullName>
        <shortName evidence="5">GCS</shortName>
        <shortName evidence="5">Gamma-ECS</shortName>
    </alternativeName>
</protein>
<dbReference type="Gene3D" id="3.30.590.20">
    <property type="match status" value="1"/>
</dbReference>
<evidence type="ECO:0000313" key="8">
    <source>
        <dbReference type="Proteomes" id="UP000239210"/>
    </source>
</evidence>
<dbReference type="RefSeq" id="WP_106280476.1">
    <property type="nucleotide sequence ID" value="NZ_PVTG01000016.1"/>
</dbReference>
<evidence type="ECO:0000256" key="4">
    <source>
        <dbReference type="ARBA" id="ARBA00048819"/>
    </source>
</evidence>
<comment type="caution">
    <text evidence="7">The sequence shown here is derived from an EMBL/GenBank/DDBJ whole genome shotgun (WGS) entry which is preliminary data.</text>
</comment>
<dbReference type="GO" id="GO:0006750">
    <property type="term" value="P:glutathione biosynthetic process"/>
    <property type="evidence" value="ECO:0007669"/>
    <property type="project" value="UniProtKB-UniRule"/>
</dbReference>
<keyword evidence="8" id="KW-1185">Reference proteome</keyword>
<sequence>MTPAVEERTALDLDAAVAHVTGAALRPGPVGAVGLELEAHLVDLDRPAARVPWGRVTAALAAVPALPGGSRVTVEPGGQVELSGPPAPDAGTAVAALRADRTVLAGVLAARRLALAPVGTDPLRRPARVCPAPRYRAMERHFTAVGCGTPGTAMMTATASLQVNLDAGPPAGWSRRVALAHQLGPVLVAVSACSPLLGGRATGWRSSRQQVWGALDQARCGPLLGGADPAGEWAAYALAAPVMLVRDPATGDAEPVPGRTRFADWVTGAAPLGGRRPTTADLDYHLSTLFPPVRPRGYLEIRYLDAAPEPWWPALAAVTAALLDDPAAADAAAEATAPVAGAWDRAARDGLADPALRTAAVRSLAAALPAVPPSLRPAAQALADLAAAGRCPGDALLDAARTGGPAAALLAGTEAGTTEVHP</sequence>
<dbReference type="Pfam" id="PF04107">
    <property type="entry name" value="GCS2"/>
    <property type="match status" value="1"/>
</dbReference>
<gene>
    <name evidence="5" type="primary">egtA</name>
    <name evidence="7" type="ORF">LY71_11692</name>
</gene>
<keyword evidence="3 5" id="KW-0067">ATP-binding</keyword>
<dbReference type="EMBL" id="PVTG01000016">
    <property type="protein sequence ID" value="PRY44412.1"/>
    <property type="molecule type" value="Genomic_DNA"/>
</dbReference>
<comment type="catalytic activity">
    <reaction evidence="4 5 6">
        <text>L-cysteine + L-glutamate + ATP = gamma-L-glutamyl-L-cysteine + ADP + phosphate + H(+)</text>
        <dbReference type="Rhea" id="RHEA:13285"/>
        <dbReference type="ChEBI" id="CHEBI:15378"/>
        <dbReference type="ChEBI" id="CHEBI:29985"/>
        <dbReference type="ChEBI" id="CHEBI:30616"/>
        <dbReference type="ChEBI" id="CHEBI:35235"/>
        <dbReference type="ChEBI" id="CHEBI:43474"/>
        <dbReference type="ChEBI" id="CHEBI:58173"/>
        <dbReference type="ChEBI" id="CHEBI:456216"/>
        <dbReference type="EC" id="6.3.2.2"/>
    </reaction>
</comment>
<dbReference type="NCBIfam" id="TIGR03444">
    <property type="entry name" value="EgtA_Cys_ligase"/>
    <property type="match status" value="1"/>
</dbReference>
<dbReference type="HAMAP" id="MF_02034">
    <property type="entry name" value="EgtA"/>
    <property type="match status" value="1"/>
</dbReference>
<organism evidence="7 8">
    <name type="scientific">Geodermatophilus tzadiensis</name>
    <dbReference type="NCBI Taxonomy" id="1137988"/>
    <lineage>
        <taxon>Bacteria</taxon>
        <taxon>Bacillati</taxon>
        <taxon>Actinomycetota</taxon>
        <taxon>Actinomycetes</taxon>
        <taxon>Geodermatophilales</taxon>
        <taxon>Geodermatophilaceae</taxon>
        <taxon>Geodermatophilus</taxon>
    </lineage>
</organism>
<comment type="function">
    <text evidence="5">Catalyzes the synthesis of gamma-glutamylcysteine (gamma-GC). This compound is used as substrate for the biosynthesis of the low-molecular thiol compound ergothioneine.</text>
</comment>
<dbReference type="GO" id="GO:0052699">
    <property type="term" value="P:ergothioneine biosynthetic process"/>
    <property type="evidence" value="ECO:0007669"/>
    <property type="project" value="UniProtKB-UniRule"/>
</dbReference>
<evidence type="ECO:0000256" key="3">
    <source>
        <dbReference type="ARBA" id="ARBA00022840"/>
    </source>
</evidence>
<evidence type="ECO:0000256" key="6">
    <source>
        <dbReference type="PIRNR" id="PIRNR017901"/>
    </source>
</evidence>
<keyword evidence="1 5" id="KW-0436">Ligase</keyword>
<keyword evidence="2 5" id="KW-0547">Nucleotide-binding</keyword>
<dbReference type="PANTHER" id="PTHR34378:SF1">
    <property type="entry name" value="GLUTAMATE--CYSTEINE LIGASE, CHLOROPLASTIC"/>
    <property type="match status" value="1"/>
</dbReference>
<proteinExistence type="inferred from homology"/>
<reference evidence="7 8" key="1">
    <citation type="submission" date="2018-03" db="EMBL/GenBank/DDBJ databases">
        <title>Genomic Encyclopedia of Archaeal and Bacterial Type Strains, Phase II (KMG-II): from individual species to whole genera.</title>
        <authorList>
            <person name="Goeker M."/>
        </authorList>
    </citation>
    <scope>NUCLEOTIDE SEQUENCE [LARGE SCALE GENOMIC DNA]</scope>
    <source>
        <strain evidence="7 8">DSM 45416</strain>
    </source>
</reference>
<evidence type="ECO:0000256" key="1">
    <source>
        <dbReference type="ARBA" id="ARBA00022598"/>
    </source>
</evidence>
<dbReference type="UniPathway" id="UPA01014"/>
<dbReference type="OrthoDB" id="9780152at2"/>
<evidence type="ECO:0000313" key="7">
    <source>
        <dbReference type="EMBL" id="PRY44412.1"/>
    </source>
</evidence>
<dbReference type="PIRSF" id="PIRSF017901">
    <property type="entry name" value="GCL"/>
    <property type="match status" value="1"/>
</dbReference>